<protein>
    <submittedName>
        <fullName evidence="2">Uncharacterized protein</fullName>
    </submittedName>
</protein>
<gene>
    <name evidence="2" type="ORF">S01H1_12067</name>
</gene>
<accession>X0U6A1</accession>
<organism evidence="2">
    <name type="scientific">marine sediment metagenome</name>
    <dbReference type="NCBI Taxonomy" id="412755"/>
    <lineage>
        <taxon>unclassified sequences</taxon>
        <taxon>metagenomes</taxon>
        <taxon>ecological metagenomes</taxon>
    </lineage>
</organism>
<dbReference type="AlphaFoldDB" id="X0U6A1"/>
<proteinExistence type="predicted"/>
<comment type="caution">
    <text evidence="2">The sequence shown here is derived from an EMBL/GenBank/DDBJ whole genome shotgun (WGS) entry which is preliminary data.</text>
</comment>
<name>X0U6A1_9ZZZZ</name>
<dbReference type="EMBL" id="BARS01006172">
    <property type="protein sequence ID" value="GAF84010.1"/>
    <property type="molecule type" value="Genomic_DNA"/>
</dbReference>
<feature type="non-terminal residue" evidence="2">
    <location>
        <position position="1"/>
    </location>
</feature>
<reference evidence="2" key="1">
    <citation type="journal article" date="2014" name="Front. Microbiol.">
        <title>High frequency of phylogenetically diverse reductive dehalogenase-homologous genes in deep subseafloor sedimentary metagenomes.</title>
        <authorList>
            <person name="Kawai M."/>
            <person name="Futagami T."/>
            <person name="Toyoda A."/>
            <person name="Takaki Y."/>
            <person name="Nishi S."/>
            <person name="Hori S."/>
            <person name="Arai W."/>
            <person name="Tsubouchi T."/>
            <person name="Morono Y."/>
            <person name="Uchiyama I."/>
            <person name="Ito T."/>
            <person name="Fujiyama A."/>
            <person name="Inagaki F."/>
            <person name="Takami H."/>
        </authorList>
    </citation>
    <scope>NUCLEOTIDE SEQUENCE</scope>
    <source>
        <strain evidence="2">Expedition CK06-06</strain>
    </source>
</reference>
<evidence type="ECO:0000313" key="2">
    <source>
        <dbReference type="EMBL" id="GAF84010.1"/>
    </source>
</evidence>
<evidence type="ECO:0000256" key="1">
    <source>
        <dbReference type="SAM" id="MobiDB-lite"/>
    </source>
</evidence>
<feature type="region of interest" description="Disordered" evidence="1">
    <location>
        <begin position="90"/>
        <end position="112"/>
    </location>
</feature>
<sequence>IDRDANRVFHGELLLFHTLGPGGDDILLPQLVKKAGPQAPENHGGAGGADNDDWYGQVLQQIKQLRQAPGCPLKLLGEQPADAETKKLVEEQHQNQGQNEIRRRHADEPHERHPIVPEGVLMLCRVDGDGYRHDVSEDQRSQGDGNRKAQAALDQVFYRSVVAKGPAQLPSQHVGDPLQVLNIDFHRIN</sequence>